<organism evidence="2 3">
    <name type="scientific">Plesiocystis pacifica SIR-1</name>
    <dbReference type="NCBI Taxonomy" id="391625"/>
    <lineage>
        <taxon>Bacteria</taxon>
        <taxon>Pseudomonadati</taxon>
        <taxon>Myxococcota</taxon>
        <taxon>Polyangia</taxon>
        <taxon>Nannocystales</taxon>
        <taxon>Nannocystaceae</taxon>
        <taxon>Plesiocystis</taxon>
    </lineage>
</organism>
<evidence type="ECO:0000313" key="2">
    <source>
        <dbReference type="EMBL" id="EDM76783.1"/>
    </source>
</evidence>
<sequence>MSDADDDPLADFNAAARRRKRLALAGLAALGAALLGLRTWWVATALPGLEDEAVDAATQAMDGLHTVPDDQRAALAALAFAELEEERLPLPMLEAFRAVAAVAPSQVSLVALEPFAHDADSLAAWSVVCDAGPEAITTYVANGDIDQLFADCSLGRWSLIDGHAARRVSGGRLVLAHAAWGWLVDHHSETELERRILRVFVQG</sequence>
<dbReference type="OrthoDB" id="9840178at2"/>
<accession>A6GBH9</accession>
<dbReference type="STRING" id="391625.PPSIR1_18817"/>
<dbReference type="Proteomes" id="UP000005801">
    <property type="component" value="Unassembled WGS sequence"/>
</dbReference>
<protein>
    <submittedName>
        <fullName evidence="2">Uncharacterized protein</fullName>
    </submittedName>
</protein>
<evidence type="ECO:0000256" key="1">
    <source>
        <dbReference type="SAM" id="Phobius"/>
    </source>
</evidence>
<feature type="transmembrane region" description="Helical" evidence="1">
    <location>
        <begin position="22"/>
        <end position="41"/>
    </location>
</feature>
<keyword evidence="1" id="KW-0472">Membrane</keyword>
<keyword evidence="1" id="KW-0812">Transmembrane</keyword>
<dbReference type="EMBL" id="ABCS01000058">
    <property type="protein sequence ID" value="EDM76783.1"/>
    <property type="molecule type" value="Genomic_DNA"/>
</dbReference>
<dbReference type="RefSeq" id="WP_006974070.1">
    <property type="nucleotide sequence ID" value="NZ_ABCS01000058.1"/>
</dbReference>
<evidence type="ECO:0000313" key="3">
    <source>
        <dbReference type="Proteomes" id="UP000005801"/>
    </source>
</evidence>
<proteinExistence type="predicted"/>
<dbReference type="AlphaFoldDB" id="A6GBH9"/>
<name>A6GBH9_9BACT</name>
<reference evidence="2 3" key="1">
    <citation type="submission" date="2007-06" db="EMBL/GenBank/DDBJ databases">
        <authorList>
            <person name="Shimkets L."/>
            <person name="Ferriera S."/>
            <person name="Johnson J."/>
            <person name="Kravitz S."/>
            <person name="Beeson K."/>
            <person name="Sutton G."/>
            <person name="Rogers Y.-H."/>
            <person name="Friedman R."/>
            <person name="Frazier M."/>
            <person name="Venter J.C."/>
        </authorList>
    </citation>
    <scope>NUCLEOTIDE SEQUENCE [LARGE SCALE GENOMIC DNA]</scope>
    <source>
        <strain evidence="2 3">SIR-1</strain>
    </source>
</reference>
<keyword evidence="1" id="KW-1133">Transmembrane helix</keyword>
<comment type="caution">
    <text evidence="2">The sequence shown here is derived from an EMBL/GenBank/DDBJ whole genome shotgun (WGS) entry which is preliminary data.</text>
</comment>
<gene>
    <name evidence="2" type="ORF">PPSIR1_18817</name>
</gene>
<keyword evidence="3" id="KW-1185">Reference proteome</keyword>